<dbReference type="VEuPathDB" id="MicrosporidiaDB:CWI39_1976p0010"/>
<organism evidence="1 2">
    <name type="scientific">Hamiltosporidium magnivora</name>
    <dbReference type="NCBI Taxonomy" id="148818"/>
    <lineage>
        <taxon>Eukaryota</taxon>
        <taxon>Fungi</taxon>
        <taxon>Fungi incertae sedis</taxon>
        <taxon>Microsporidia</taxon>
        <taxon>Dubosqiidae</taxon>
        <taxon>Hamiltosporidium</taxon>
    </lineage>
</organism>
<feature type="non-terminal residue" evidence="1">
    <location>
        <position position="1"/>
    </location>
</feature>
<dbReference type="Proteomes" id="UP000293045">
    <property type="component" value="Unassembled WGS sequence"/>
</dbReference>
<proteinExistence type="predicted"/>
<dbReference type="VEuPathDB" id="MicrosporidiaDB:CWI36_2337p0010"/>
<dbReference type="AlphaFoldDB" id="A0A4V2JUB5"/>
<comment type="caution">
    <text evidence="1">The sequence shown here is derived from an EMBL/GenBank/DDBJ whole genome shotgun (WGS) entry which is preliminary data.</text>
</comment>
<sequence length="173" mass="18859">EITINEEIRVSGSGNIGVLFTNDSFIKITVLNEKFYNILNGLCSNVKGGVNYRNISITKNVLRGMCVKGGCFYEGVIEFLRFGYFKQKDVCREIGVEVIYIGDSKGNVLKVGNSKGNEVIHIGDSKGNVLKVGNSKGNLYKGSKGNLYRGRINNSNSNNSSISNGNSVVIKMC</sequence>
<dbReference type="EMBL" id="PIXR01001976">
    <property type="protein sequence ID" value="TBT99571.1"/>
    <property type="molecule type" value="Genomic_DNA"/>
</dbReference>
<evidence type="ECO:0000313" key="1">
    <source>
        <dbReference type="EMBL" id="TBT99571.1"/>
    </source>
</evidence>
<accession>A0A4V2JUB5</accession>
<gene>
    <name evidence="1" type="ORF">CWI39_1976p0010</name>
</gene>
<evidence type="ECO:0000313" key="2">
    <source>
        <dbReference type="Proteomes" id="UP000293045"/>
    </source>
</evidence>
<reference evidence="1 2" key="1">
    <citation type="submission" date="2017-12" db="EMBL/GenBank/DDBJ databases">
        <authorList>
            <person name="Pombert J.-F."/>
            <person name="Haag K.L."/>
            <person name="Ebert D."/>
        </authorList>
    </citation>
    <scope>NUCLEOTIDE SEQUENCE [LARGE SCALE GENOMIC DNA]</scope>
    <source>
        <strain evidence="1">IL-BN-2</strain>
    </source>
</reference>
<name>A0A4V2JUB5_9MICR</name>
<protein>
    <submittedName>
        <fullName evidence="1">Uncharacterized protein</fullName>
    </submittedName>
</protein>